<sequence length="404" mass="46825">MNKLFKWLDERFPLMSTWKNYFGAYYLPKNLNFFYFFGSLALVVLVNQFITGLWLTMFYTPSAEQAFSSIEYIMRDVNFGWLFRYMHSTGASAFFIVIYLHMFRGLLYGSYQKPRELIWLLGMFLYILLLAGAFFGYLLPWGQMSYWGAQVITSLLSAIPYVGEHLVVWLRGDYTVGNATLQRFFALHVIALPFLLFFLVFLHVVALHKVGSNNPDGIEIKNKLDEKGKPLDGIPFHPYYIVKDFVMVIAFLTLFFAVVFFAPEMGGYFLEHNNFTPANPLITPDHIAPMWYMAPFYAILRAIPDKLLGVVCMGFALFVLFFLPWLDCSPVRSIRYKGNYSRIMLFLGIAAFVLLGYLGTIPITPVRLFLTRICTILYFAYFLLMPFYTRFEKSRPLPSRLGGQ</sequence>
<comment type="subunit">
    <text evidence="3 16">The main subunits of complex b-c1 are: cytochrome b, cytochrome c1 and the Rieske protein.</text>
</comment>
<comment type="caution">
    <text evidence="20">The sequence shown here is derived from an EMBL/GenBank/DDBJ whole genome shotgun (WGS) entry which is preliminary data.</text>
</comment>
<evidence type="ECO:0000256" key="17">
    <source>
        <dbReference type="SAM" id="Phobius"/>
    </source>
</evidence>
<evidence type="ECO:0000259" key="19">
    <source>
        <dbReference type="PROSITE" id="PS51003"/>
    </source>
</evidence>
<organism evidence="20 21">
    <name type="scientific">Legionella tucsonensis</name>
    <dbReference type="NCBI Taxonomy" id="40335"/>
    <lineage>
        <taxon>Bacteria</taxon>
        <taxon>Pseudomonadati</taxon>
        <taxon>Pseudomonadota</taxon>
        <taxon>Gammaproteobacteria</taxon>
        <taxon>Legionellales</taxon>
        <taxon>Legionellaceae</taxon>
        <taxon>Legionella</taxon>
    </lineage>
</organism>
<dbReference type="InterPro" id="IPR048259">
    <property type="entry name" value="Cytochrome_b_N_euk/bac"/>
</dbReference>
<evidence type="ECO:0000256" key="3">
    <source>
        <dbReference type="ARBA" id="ARBA00011649"/>
    </source>
</evidence>
<dbReference type="GO" id="GO:0008121">
    <property type="term" value="F:quinol-cytochrome-c reductase activity"/>
    <property type="evidence" value="ECO:0007669"/>
    <property type="project" value="InterPro"/>
</dbReference>
<evidence type="ECO:0000256" key="9">
    <source>
        <dbReference type="ARBA" id="ARBA00022723"/>
    </source>
</evidence>
<evidence type="ECO:0000259" key="18">
    <source>
        <dbReference type="PROSITE" id="PS51002"/>
    </source>
</evidence>
<dbReference type="STRING" id="40335.Ltuc_2750"/>
<dbReference type="PANTHER" id="PTHR19271">
    <property type="entry name" value="CYTOCHROME B"/>
    <property type="match status" value="1"/>
</dbReference>
<dbReference type="PROSITE" id="PS51002">
    <property type="entry name" value="CYTB_NTER"/>
    <property type="match status" value="1"/>
</dbReference>
<dbReference type="InterPro" id="IPR027387">
    <property type="entry name" value="Cytb/b6-like_sf"/>
</dbReference>
<evidence type="ECO:0000256" key="8">
    <source>
        <dbReference type="ARBA" id="ARBA00022692"/>
    </source>
</evidence>
<dbReference type="Pfam" id="PF00032">
    <property type="entry name" value="Cytochrom_B_C"/>
    <property type="match status" value="1"/>
</dbReference>
<comment type="cofactor">
    <cofactor evidence="15">
        <name>heme</name>
        <dbReference type="ChEBI" id="CHEBI:30413"/>
    </cofactor>
    <text evidence="15">Binds 2 heme groups non-covalently.</text>
</comment>
<dbReference type="GO" id="GO:0022904">
    <property type="term" value="P:respiratory electron transport chain"/>
    <property type="evidence" value="ECO:0007669"/>
    <property type="project" value="InterPro"/>
</dbReference>
<dbReference type="OrthoDB" id="9804503at2"/>
<dbReference type="PIRSF" id="PIRSF038885">
    <property type="entry name" value="COB"/>
    <property type="match status" value="1"/>
</dbReference>
<feature type="transmembrane region" description="Helical" evidence="17">
    <location>
        <begin position="81"/>
        <end position="102"/>
    </location>
</feature>
<name>A0A0W0ZQ96_9GAMM</name>
<feature type="transmembrane region" description="Helical" evidence="17">
    <location>
        <begin position="245"/>
        <end position="263"/>
    </location>
</feature>
<evidence type="ECO:0000256" key="10">
    <source>
        <dbReference type="ARBA" id="ARBA00022982"/>
    </source>
</evidence>
<feature type="binding site" description="axial binding residue" evidence="15">
    <location>
        <position position="87"/>
    </location>
    <ligand>
        <name>heme b</name>
        <dbReference type="ChEBI" id="CHEBI:60344"/>
        <label>b562</label>
    </ligand>
    <ligandPart>
        <name>Fe</name>
        <dbReference type="ChEBI" id="CHEBI:18248"/>
    </ligandPart>
</feature>
<feature type="domain" description="Cytochrome b/b6 N-terminal region profile" evidence="18">
    <location>
        <begin position="4"/>
        <end position="216"/>
    </location>
</feature>
<dbReference type="GO" id="GO:0016491">
    <property type="term" value="F:oxidoreductase activity"/>
    <property type="evidence" value="ECO:0007669"/>
    <property type="project" value="InterPro"/>
</dbReference>
<keyword evidence="8 16" id="KW-0812">Transmembrane</keyword>
<dbReference type="PROSITE" id="PS51003">
    <property type="entry name" value="CYTB_CTER"/>
    <property type="match status" value="1"/>
</dbReference>
<comment type="similarity">
    <text evidence="16">Belongs to the cytochrome b family.</text>
</comment>
<keyword evidence="6 15" id="KW-0349">Heme</keyword>
<protein>
    <recommendedName>
        <fullName evidence="4 16">Cytochrome b</fullName>
    </recommendedName>
</protein>
<feature type="binding site" description="axial binding residue" evidence="15">
    <location>
        <position position="203"/>
    </location>
    <ligand>
        <name>heme b</name>
        <dbReference type="ChEBI" id="CHEBI:60344"/>
        <label>b566</label>
    </ligand>
    <ligandPart>
        <name>Fe</name>
        <dbReference type="ChEBI" id="CHEBI:18248"/>
    </ligandPart>
</feature>
<dbReference type="PATRIC" id="fig|40335.7.peg.2937"/>
<dbReference type="InterPro" id="IPR036150">
    <property type="entry name" value="Cyt_b/b6_C_sf"/>
</dbReference>
<evidence type="ECO:0000256" key="5">
    <source>
        <dbReference type="ARBA" id="ARBA00022448"/>
    </source>
</evidence>
<evidence type="ECO:0000256" key="13">
    <source>
        <dbReference type="ARBA" id="ARBA00023136"/>
    </source>
</evidence>
<evidence type="ECO:0000256" key="11">
    <source>
        <dbReference type="ARBA" id="ARBA00022989"/>
    </source>
</evidence>
<evidence type="ECO:0000256" key="6">
    <source>
        <dbReference type="ARBA" id="ARBA00022617"/>
    </source>
</evidence>
<keyword evidence="21" id="KW-1185">Reference proteome</keyword>
<dbReference type="Pfam" id="PF00033">
    <property type="entry name" value="Cytochrome_B"/>
    <property type="match status" value="1"/>
</dbReference>
<evidence type="ECO:0000313" key="21">
    <source>
        <dbReference type="Proteomes" id="UP000054693"/>
    </source>
</evidence>
<dbReference type="SUPFAM" id="SSF81648">
    <property type="entry name" value="a domain/subunit of cytochrome bc1 complex (Ubiquinol-cytochrome c reductase)"/>
    <property type="match status" value="1"/>
</dbReference>
<evidence type="ECO:0000256" key="1">
    <source>
        <dbReference type="ARBA" id="ARBA00002444"/>
    </source>
</evidence>
<comment type="cofactor">
    <cofactor evidence="16">
        <name>heme b</name>
        <dbReference type="ChEBI" id="CHEBI:60344"/>
    </cofactor>
    <text evidence="16">Binds 2 heme groups non-covalently.</text>
</comment>
<feature type="domain" description="Cytochrome b/b6 C-terminal region profile" evidence="19">
    <location>
        <begin position="226"/>
        <end position="399"/>
    </location>
</feature>
<evidence type="ECO:0000256" key="2">
    <source>
        <dbReference type="ARBA" id="ARBA00004141"/>
    </source>
</evidence>
<dbReference type="Proteomes" id="UP000054693">
    <property type="component" value="Unassembled WGS sequence"/>
</dbReference>
<dbReference type="EMBL" id="LNZA01000008">
    <property type="protein sequence ID" value="KTD71391.1"/>
    <property type="molecule type" value="Genomic_DNA"/>
</dbReference>
<evidence type="ECO:0000256" key="12">
    <source>
        <dbReference type="ARBA" id="ARBA00023004"/>
    </source>
</evidence>
<evidence type="ECO:0000313" key="20">
    <source>
        <dbReference type="EMBL" id="KTD71391.1"/>
    </source>
</evidence>
<keyword evidence="7 16" id="KW-0679">Respiratory chain</keyword>
<evidence type="ECO:0000256" key="16">
    <source>
        <dbReference type="RuleBase" id="RU003385"/>
    </source>
</evidence>
<proteinExistence type="inferred from homology"/>
<dbReference type="CDD" id="cd00284">
    <property type="entry name" value="Cytochrome_b_N"/>
    <property type="match status" value="1"/>
</dbReference>
<feature type="transmembrane region" description="Helical" evidence="17">
    <location>
        <begin position="117"/>
        <end position="139"/>
    </location>
</feature>
<comment type="subcellular location">
    <subcellularLocation>
        <location evidence="2">Membrane</location>
        <topology evidence="2">Multi-pass membrane protein</topology>
    </subcellularLocation>
</comment>
<dbReference type="InterPro" id="IPR030689">
    <property type="entry name" value="Cytochrome_b"/>
</dbReference>
<dbReference type="GO" id="GO:0045275">
    <property type="term" value="C:respiratory chain complex III"/>
    <property type="evidence" value="ECO:0007669"/>
    <property type="project" value="InterPro"/>
</dbReference>
<dbReference type="GO" id="GO:0046872">
    <property type="term" value="F:metal ion binding"/>
    <property type="evidence" value="ECO:0007669"/>
    <property type="project" value="UniProtKB-KW"/>
</dbReference>
<feature type="transmembrane region" description="Helical" evidence="17">
    <location>
        <begin position="307"/>
        <end position="328"/>
    </location>
</feature>
<feature type="transmembrane region" description="Helical" evidence="17">
    <location>
        <begin position="340"/>
        <end position="363"/>
    </location>
</feature>
<feature type="binding site" description="axial binding residue" evidence="15">
    <location>
        <position position="188"/>
    </location>
    <ligand>
        <name>heme b</name>
        <dbReference type="ChEBI" id="CHEBI:60344"/>
        <label>b562</label>
    </ligand>
    <ligandPart>
        <name>Fe</name>
        <dbReference type="ChEBI" id="CHEBI:18248"/>
    </ligandPart>
</feature>
<feature type="binding site" evidence="14">
    <location>
        <position position="208"/>
    </location>
    <ligand>
        <name>a ubiquinone</name>
        <dbReference type="ChEBI" id="CHEBI:16389"/>
    </ligand>
</feature>
<gene>
    <name evidence="20" type="primary">petB</name>
    <name evidence="20" type="ORF">Ltuc_2750</name>
</gene>
<keyword evidence="12 15" id="KW-0408">Iron</keyword>
<keyword evidence="5 16" id="KW-0813">Transport</keyword>
<dbReference type="AlphaFoldDB" id="A0A0W0ZQ96"/>
<keyword evidence="9 15" id="KW-0479">Metal-binding</keyword>
<reference evidence="20 21" key="1">
    <citation type="submission" date="2015-11" db="EMBL/GenBank/DDBJ databases">
        <title>Genomic analysis of 38 Legionella species identifies large and diverse effector repertoires.</title>
        <authorList>
            <person name="Burstein D."/>
            <person name="Amaro F."/>
            <person name="Zusman T."/>
            <person name="Lifshitz Z."/>
            <person name="Cohen O."/>
            <person name="Gilbert J.A."/>
            <person name="Pupko T."/>
            <person name="Shuman H.A."/>
            <person name="Segal G."/>
        </authorList>
    </citation>
    <scope>NUCLEOTIDE SEQUENCE [LARGE SCALE GENOMIC DNA]</scope>
    <source>
        <strain evidence="20 21">ATCC 49180</strain>
    </source>
</reference>
<keyword evidence="13 17" id="KW-0472">Membrane</keyword>
<feature type="transmembrane region" description="Helical" evidence="17">
    <location>
        <begin position="369"/>
        <end position="388"/>
    </location>
</feature>
<evidence type="ECO:0000256" key="14">
    <source>
        <dbReference type="PIRSR" id="PIRSR038885-1"/>
    </source>
</evidence>
<dbReference type="InterPro" id="IPR005797">
    <property type="entry name" value="Cyt_b/b6_N"/>
</dbReference>
<evidence type="ECO:0000256" key="15">
    <source>
        <dbReference type="PIRSR" id="PIRSR038885-2"/>
    </source>
</evidence>
<comment type="function">
    <text evidence="1 16">Component of the ubiquinol-cytochrome c reductase complex (complex III or cytochrome b-c1 complex), which is a respiratory chain that generates an electrochemical potential coupled to ATP synthesis.</text>
</comment>
<keyword evidence="11 17" id="KW-1133">Transmembrane helix</keyword>
<feature type="transmembrane region" description="Helical" evidence="17">
    <location>
        <begin position="33"/>
        <end position="60"/>
    </location>
</feature>
<dbReference type="InterPro" id="IPR005798">
    <property type="entry name" value="Cyt_b/b6_C"/>
</dbReference>
<dbReference type="PANTHER" id="PTHR19271:SF16">
    <property type="entry name" value="CYTOCHROME B"/>
    <property type="match status" value="1"/>
</dbReference>
<dbReference type="InterPro" id="IPR016174">
    <property type="entry name" value="Di-haem_cyt_TM"/>
</dbReference>
<feature type="binding site" description="axial binding residue" evidence="15">
    <location>
        <position position="101"/>
    </location>
    <ligand>
        <name>heme b</name>
        <dbReference type="ChEBI" id="CHEBI:60344"/>
        <label>b566</label>
    </ligand>
    <ligandPart>
        <name>Fe</name>
        <dbReference type="ChEBI" id="CHEBI:18248"/>
    </ligandPart>
</feature>
<dbReference type="RefSeq" id="WP_058521946.1">
    <property type="nucleotide sequence ID" value="NZ_CAAAIP010000002.1"/>
</dbReference>
<keyword evidence="10 16" id="KW-0249">Electron transport</keyword>
<dbReference type="FunFam" id="1.20.810.10:FF:000004">
    <property type="entry name" value="Cytochrome b"/>
    <property type="match status" value="1"/>
</dbReference>
<feature type="transmembrane region" description="Helical" evidence="17">
    <location>
        <begin position="146"/>
        <end position="163"/>
    </location>
</feature>
<dbReference type="Gene3D" id="1.20.810.10">
    <property type="entry name" value="Cytochrome Bc1 Complex, Chain C"/>
    <property type="match status" value="1"/>
</dbReference>
<evidence type="ECO:0000256" key="7">
    <source>
        <dbReference type="ARBA" id="ARBA00022660"/>
    </source>
</evidence>
<feature type="transmembrane region" description="Helical" evidence="17">
    <location>
        <begin position="183"/>
        <end position="205"/>
    </location>
</feature>
<accession>A0A0W0ZQ96</accession>
<evidence type="ECO:0000256" key="4">
    <source>
        <dbReference type="ARBA" id="ARBA00013531"/>
    </source>
</evidence>
<dbReference type="SUPFAM" id="SSF81342">
    <property type="entry name" value="Transmembrane di-heme cytochromes"/>
    <property type="match status" value="1"/>
</dbReference>